<dbReference type="Proteomes" id="UP000264605">
    <property type="component" value="Chromosome"/>
</dbReference>
<feature type="compositionally biased region" description="Basic and acidic residues" evidence="1">
    <location>
        <begin position="48"/>
        <end position="57"/>
    </location>
</feature>
<dbReference type="RefSeq" id="WP_118844406.1">
    <property type="nucleotide sequence ID" value="NZ_CP032090.1"/>
</dbReference>
<gene>
    <name evidence="3" type="ORF">D0907_09910</name>
</gene>
<feature type="signal peptide" evidence="2">
    <location>
        <begin position="1"/>
        <end position="20"/>
    </location>
</feature>
<feature type="compositionally biased region" description="Polar residues" evidence="1">
    <location>
        <begin position="36"/>
        <end position="47"/>
    </location>
</feature>
<reference evidence="3 4" key="1">
    <citation type="submission" date="2018-08" db="EMBL/GenBank/DDBJ databases">
        <title>Draft genome sequence of Pseudoalteromonas donghaensis HJ51.</title>
        <authorList>
            <person name="Oh J."/>
            <person name="Roh D."/>
        </authorList>
    </citation>
    <scope>NUCLEOTIDE SEQUENCE [LARGE SCALE GENOMIC DNA]</scope>
    <source>
        <strain evidence="3 4">HJ51</strain>
    </source>
</reference>
<protein>
    <submittedName>
        <fullName evidence="3">Uncharacterized protein</fullName>
    </submittedName>
</protein>
<evidence type="ECO:0000256" key="2">
    <source>
        <dbReference type="SAM" id="SignalP"/>
    </source>
</evidence>
<evidence type="ECO:0000313" key="3">
    <source>
        <dbReference type="EMBL" id="AXV65565.1"/>
    </source>
</evidence>
<proteinExistence type="predicted"/>
<evidence type="ECO:0000256" key="1">
    <source>
        <dbReference type="SAM" id="MobiDB-lite"/>
    </source>
</evidence>
<organism evidence="3 4">
    <name type="scientific">Pseudoalteromonas lipolytica</name>
    <dbReference type="NCBI Taxonomy" id="570156"/>
    <lineage>
        <taxon>Bacteria</taxon>
        <taxon>Pseudomonadati</taxon>
        <taxon>Pseudomonadota</taxon>
        <taxon>Gammaproteobacteria</taxon>
        <taxon>Alteromonadales</taxon>
        <taxon>Pseudoalteromonadaceae</taxon>
        <taxon>Pseudoalteromonas</taxon>
    </lineage>
</organism>
<sequence>MKKKALSVIVLATVVTTLIFYVTNTETSHTNESKETVNTTNDISSLDKNTEATSEKKTYKKRPFPNEVPDEQLCRDLNLKQSNLHYDFSDEIELKALHAFKNGYSAKQVADAIWFVSSWSQAQDWYERAMLHESVSELIPVIKSLPNNERFLSQYNFVNGPNSSATEVLDYKDSLDRLWADLPLEELNRKITSTNISSVETFNEIERVFSNFPYEILNSESISPLNSILGFLVAKKRIPTAIMLLQRYPGLEFSTANFTNEAATQLLMIIGNEGYEIEDSESYQQLFDLLGLSGKGIYYQEINHPLFSNVEVKNAVEKLNHEGIVVNLIPVEDLEKPEPIFVLNIDKNELTDDEKRSLDKCNLTREWLEGRQLNYLQLDTFESTSFIESIKSSPEFYFCKNQQHPDDFPLIKSQFTEMRKQITQTIANQNTSLEKLDLTTLDVPDTMLPEVKSILGIILARDYLQATSLNEQEIMMRLSNVGLKPSSKHIASFSGLASLKGFTMWLETLSFDEPKDAKALLNEFASKGAYKAFSDLNSMVGAEFDLETELDPFYFFIKNYSSMTLHFGDINAYEQKDNAAFINYFKVSGVKIKPQHRRAIFKRKISEQDAYKALISHFPELKVENVDEFFSLSCL</sequence>
<accession>A0AAD0RZS6</accession>
<feature type="region of interest" description="Disordered" evidence="1">
    <location>
        <begin position="30"/>
        <end position="65"/>
    </location>
</feature>
<evidence type="ECO:0000313" key="4">
    <source>
        <dbReference type="Proteomes" id="UP000264605"/>
    </source>
</evidence>
<dbReference type="AlphaFoldDB" id="A0AAD0RZS6"/>
<keyword evidence="2" id="KW-0732">Signal</keyword>
<feature type="chain" id="PRO_5042126133" evidence="2">
    <location>
        <begin position="21"/>
        <end position="635"/>
    </location>
</feature>
<dbReference type="EMBL" id="CP032090">
    <property type="protein sequence ID" value="AXV65565.1"/>
    <property type="molecule type" value="Genomic_DNA"/>
</dbReference>
<dbReference type="KEGG" id="pdj:D0907_09910"/>
<name>A0AAD0RZS6_9GAMM</name>
<dbReference type="GeneID" id="99505775"/>